<dbReference type="OrthoDB" id="2019149at2759"/>
<dbReference type="SMART" id="SM00856">
    <property type="entry name" value="PMEI"/>
    <property type="match status" value="1"/>
</dbReference>
<evidence type="ECO:0000256" key="6">
    <source>
        <dbReference type="ARBA" id="ARBA00023316"/>
    </source>
</evidence>
<dbReference type="GO" id="GO:0042545">
    <property type="term" value="P:cell wall modification"/>
    <property type="evidence" value="ECO:0007669"/>
    <property type="project" value="InterPro"/>
</dbReference>
<comment type="similarity">
    <text evidence="2">In the N-terminal section; belongs to the PMEI family.</text>
</comment>
<dbReference type="Pfam" id="PF04043">
    <property type="entry name" value="PMEI"/>
    <property type="match status" value="1"/>
</dbReference>
<dbReference type="CDD" id="cd15798">
    <property type="entry name" value="PMEI-like_3"/>
    <property type="match status" value="1"/>
</dbReference>
<evidence type="ECO:0000256" key="1">
    <source>
        <dbReference type="ARBA" id="ARBA00005184"/>
    </source>
</evidence>
<dbReference type="UniPathway" id="UPA00545">
    <property type="reaction ID" value="UER00823"/>
</dbReference>
<accession>A0A2U1M2D2</accession>
<dbReference type="PANTHER" id="PTHR31707">
    <property type="entry name" value="PECTINESTERASE"/>
    <property type="match status" value="1"/>
</dbReference>
<comment type="pathway">
    <text evidence="1">Glycan metabolism; pectin degradation; 2-dehydro-3-deoxy-D-gluconate from pectin: step 1/5.</text>
</comment>
<dbReference type="Gene3D" id="2.160.20.10">
    <property type="entry name" value="Single-stranded right-handed beta-helix, Pectin lyase-like"/>
    <property type="match status" value="1"/>
</dbReference>
<evidence type="ECO:0000256" key="3">
    <source>
        <dbReference type="ARBA" id="ARBA00007786"/>
    </source>
</evidence>
<organism evidence="9 10">
    <name type="scientific">Artemisia annua</name>
    <name type="common">Sweet wormwood</name>
    <dbReference type="NCBI Taxonomy" id="35608"/>
    <lineage>
        <taxon>Eukaryota</taxon>
        <taxon>Viridiplantae</taxon>
        <taxon>Streptophyta</taxon>
        <taxon>Embryophyta</taxon>
        <taxon>Tracheophyta</taxon>
        <taxon>Spermatophyta</taxon>
        <taxon>Magnoliopsida</taxon>
        <taxon>eudicotyledons</taxon>
        <taxon>Gunneridae</taxon>
        <taxon>Pentapetalae</taxon>
        <taxon>asterids</taxon>
        <taxon>campanulids</taxon>
        <taxon>Asterales</taxon>
        <taxon>Asteraceae</taxon>
        <taxon>Asteroideae</taxon>
        <taxon>Anthemideae</taxon>
        <taxon>Artemisiinae</taxon>
        <taxon>Artemisia</taxon>
    </lineage>
</organism>
<dbReference type="NCBIfam" id="TIGR01614">
    <property type="entry name" value="PME_inhib"/>
    <property type="match status" value="1"/>
</dbReference>
<dbReference type="InterPro" id="IPR035513">
    <property type="entry name" value="Invertase/methylesterase_inhib"/>
</dbReference>
<gene>
    <name evidence="9" type="ORF">CTI12_AA185660</name>
</gene>
<dbReference type="GO" id="GO:0030599">
    <property type="term" value="F:pectinesterase activity"/>
    <property type="evidence" value="ECO:0007669"/>
    <property type="project" value="UniProtKB-EC"/>
</dbReference>
<dbReference type="SUPFAM" id="SSF101148">
    <property type="entry name" value="Plant invertase/pectin methylesterase inhibitor"/>
    <property type="match status" value="1"/>
</dbReference>
<sequence>MMNSNLSQNPKRSRVHFLIITFSTLLLIILSLTTVVKFTSKPPSLSLFPKEPISHIHIHKRIQTQTAILQCNGARYQDLCVSTLTRIIPNLASTSLPDIISATVNETISDVRSTDFNVSNIERKLPHLTLLEKRALEDCHTLFLQTVTELKTVVSDLSSSPSKKYVDLQTMLSAAMTNQATCLDGFEGSKNQVKISRHFRKALKGITRQVSNSLALLKKINGTSSETFTNRVDTSSRFPKWVKRGDRKLLQTTTTNETTKYDLIVAQDGSGNYTTINEAVNAAPNASTTRFVIYIKAGAYYEYVEVINKKRNLMFVGDGIGKTLIKGNRNVVDGWTTFRSATVSK</sequence>
<comment type="catalytic activity">
    <reaction evidence="7">
        <text>[(1-&gt;4)-alpha-D-galacturonosyl methyl ester](n) + n H2O = [(1-&gt;4)-alpha-D-galacturonosyl](n) + n methanol + n H(+)</text>
        <dbReference type="Rhea" id="RHEA:22380"/>
        <dbReference type="Rhea" id="RHEA-COMP:14570"/>
        <dbReference type="Rhea" id="RHEA-COMP:14573"/>
        <dbReference type="ChEBI" id="CHEBI:15377"/>
        <dbReference type="ChEBI" id="CHEBI:15378"/>
        <dbReference type="ChEBI" id="CHEBI:17790"/>
        <dbReference type="ChEBI" id="CHEBI:140522"/>
        <dbReference type="ChEBI" id="CHEBI:140523"/>
        <dbReference type="EC" id="3.1.1.11"/>
    </reaction>
</comment>
<evidence type="ECO:0000256" key="4">
    <source>
        <dbReference type="ARBA" id="ARBA00022801"/>
    </source>
</evidence>
<dbReference type="SUPFAM" id="SSF51126">
    <property type="entry name" value="Pectin lyase-like"/>
    <property type="match status" value="1"/>
</dbReference>
<evidence type="ECO:0000259" key="8">
    <source>
        <dbReference type="SMART" id="SM00856"/>
    </source>
</evidence>
<keyword evidence="6" id="KW-0961">Cell wall biogenesis/degradation</keyword>
<dbReference type="EMBL" id="PKPP01006770">
    <property type="protein sequence ID" value="PWA55397.1"/>
    <property type="molecule type" value="Genomic_DNA"/>
</dbReference>
<dbReference type="STRING" id="35608.A0A2U1M2D2"/>
<comment type="caution">
    <text evidence="9">The sequence shown here is derived from an EMBL/GenBank/DDBJ whole genome shotgun (WGS) entry which is preliminary data.</text>
</comment>
<feature type="domain" description="Pectinesterase inhibitor" evidence="8">
    <location>
        <begin position="63"/>
        <end position="216"/>
    </location>
</feature>
<dbReference type="AlphaFoldDB" id="A0A2U1M2D2"/>
<keyword evidence="5" id="KW-0063">Aspartyl esterase</keyword>
<evidence type="ECO:0000256" key="5">
    <source>
        <dbReference type="ARBA" id="ARBA00023085"/>
    </source>
</evidence>
<dbReference type="GO" id="GO:0045490">
    <property type="term" value="P:pectin catabolic process"/>
    <property type="evidence" value="ECO:0007669"/>
    <property type="project" value="UniProtKB-UniPathway"/>
</dbReference>
<keyword evidence="4" id="KW-0378">Hydrolase</keyword>
<dbReference type="InterPro" id="IPR012334">
    <property type="entry name" value="Pectin_lyas_fold"/>
</dbReference>
<name>A0A2U1M2D2_ARTAN</name>
<dbReference type="GO" id="GO:0004857">
    <property type="term" value="F:enzyme inhibitor activity"/>
    <property type="evidence" value="ECO:0007669"/>
    <property type="project" value="InterPro"/>
</dbReference>
<reference evidence="9 10" key="1">
    <citation type="journal article" date="2018" name="Mol. Plant">
        <title>The genome of Artemisia annua provides insight into the evolution of Asteraceae family and artemisinin biosynthesis.</title>
        <authorList>
            <person name="Shen Q."/>
            <person name="Zhang L."/>
            <person name="Liao Z."/>
            <person name="Wang S."/>
            <person name="Yan T."/>
            <person name="Shi P."/>
            <person name="Liu M."/>
            <person name="Fu X."/>
            <person name="Pan Q."/>
            <person name="Wang Y."/>
            <person name="Lv Z."/>
            <person name="Lu X."/>
            <person name="Zhang F."/>
            <person name="Jiang W."/>
            <person name="Ma Y."/>
            <person name="Chen M."/>
            <person name="Hao X."/>
            <person name="Li L."/>
            <person name="Tang Y."/>
            <person name="Lv G."/>
            <person name="Zhou Y."/>
            <person name="Sun X."/>
            <person name="Brodelius P.E."/>
            <person name="Rose J.K.C."/>
            <person name="Tang K."/>
        </authorList>
    </citation>
    <scope>NUCLEOTIDE SEQUENCE [LARGE SCALE GENOMIC DNA]</scope>
    <source>
        <strain evidence="10">cv. Huhao1</strain>
        <tissue evidence="9">Leaf</tissue>
    </source>
</reference>
<dbReference type="Proteomes" id="UP000245207">
    <property type="component" value="Unassembled WGS sequence"/>
</dbReference>
<dbReference type="Pfam" id="PF01095">
    <property type="entry name" value="Pectinesterase"/>
    <property type="match status" value="1"/>
</dbReference>
<dbReference type="InterPro" id="IPR006501">
    <property type="entry name" value="Pectinesterase_inhib_dom"/>
</dbReference>
<dbReference type="InterPro" id="IPR011050">
    <property type="entry name" value="Pectin_lyase_fold/virulence"/>
</dbReference>
<evidence type="ECO:0000256" key="2">
    <source>
        <dbReference type="ARBA" id="ARBA00006027"/>
    </source>
</evidence>
<dbReference type="Gene3D" id="1.20.140.40">
    <property type="entry name" value="Invertase/pectin methylesterase inhibitor family protein"/>
    <property type="match status" value="1"/>
</dbReference>
<comment type="similarity">
    <text evidence="3">In the C-terminal section; belongs to the pectinesterase family.</text>
</comment>
<protein>
    <submittedName>
        <fullName evidence="9">Pectinesterase, catalytic</fullName>
    </submittedName>
</protein>
<evidence type="ECO:0000313" key="9">
    <source>
        <dbReference type="EMBL" id="PWA55397.1"/>
    </source>
</evidence>
<dbReference type="InterPro" id="IPR000070">
    <property type="entry name" value="Pectinesterase_cat"/>
</dbReference>
<proteinExistence type="inferred from homology"/>
<evidence type="ECO:0000256" key="7">
    <source>
        <dbReference type="ARBA" id="ARBA00047928"/>
    </source>
</evidence>
<evidence type="ECO:0000313" key="10">
    <source>
        <dbReference type="Proteomes" id="UP000245207"/>
    </source>
</evidence>
<keyword evidence="10" id="KW-1185">Reference proteome</keyword>